<feature type="non-terminal residue" evidence="3">
    <location>
        <position position="1"/>
    </location>
</feature>
<organism evidence="3">
    <name type="scientific">marine sediment metagenome</name>
    <dbReference type="NCBI Taxonomy" id="412755"/>
    <lineage>
        <taxon>unclassified sequences</taxon>
        <taxon>metagenomes</taxon>
        <taxon>ecological metagenomes</taxon>
    </lineage>
</organism>
<dbReference type="Pfam" id="PF07501">
    <property type="entry name" value="G5"/>
    <property type="match status" value="1"/>
</dbReference>
<sequence>DLLRYYSKKKNNSKVKIKKLLLFLIIIIVAISLVDAVDIFRNRNKIFPGVSTFGVELGGLKKEEAQEILQPIASKMIDTPRILVFEDKEIKFIPHKELDAFIDLNRVVEETYSIARTGNIFRTLKDRIVVWRKGYEVPYQAEFNLQKFEDFQNKISSLINRSPGDAYIEGNKIIESRTGVKLDLERFKEEITESLKCLDEEKFLSDLPVIIVNPKIITQNILTELAINGELGTYYTSLENKEENTIYNIKLSSEVINGILIKPQEIFSFNKYVGPAEKAGGYKESTIIANGIFVNGYGGGICQVSSTLYNVALLVNLTIIERYNHSVYGEATEYVPLGQDAAIFYGFKDLRFKNNSDHAIVIFSKVFRDTLQVSIFGGNEDKAEVEIISKDKKVIDYQIIREKDSKLEAGQEIVIQEGVPGYQIKTYRIVRKEGEEKIEFLAEDTYKSVPMIIREN</sequence>
<dbReference type="EMBL" id="BARU01001352">
    <property type="protein sequence ID" value="GAH30920.1"/>
    <property type="molecule type" value="Genomic_DNA"/>
</dbReference>
<feature type="domain" description="G5" evidence="2">
    <location>
        <begin position="380"/>
        <end position="456"/>
    </location>
</feature>
<dbReference type="SMART" id="SM01208">
    <property type="entry name" value="G5"/>
    <property type="match status" value="1"/>
</dbReference>
<dbReference type="InterPro" id="IPR007391">
    <property type="entry name" value="Vancomycin_resist_VanW"/>
</dbReference>
<dbReference type="InterPro" id="IPR011098">
    <property type="entry name" value="G5_dom"/>
</dbReference>
<proteinExistence type="predicted"/>
<reference evidence="3" key="1">
    <citation type="journal article" date="2014" name="Front. Microbiol.">
        <title>High frequency of phylogenetically diverse reductive dehalogenase-homologous genes in deep subseafloor sedimentary metagenomes.</title>
        <authorList>
            <person name="Kawai M."/>
            <person name="Futagami T."/>
            <person name="Toyoda A."/>
            <person name="Takaki Y."/>
            <person name="Nishi S."/>
            <person name="Hori S."/>
            <person name="Arai W."/>
            <person name="Tsubouchi T."/>
            <person name="Morono Y."/>
            <person name="Uchiyama I."/>
            <person name="Ito T."/>
            <person name="Fujiyama A."/>
            <person name="Inagaki F."/>
            <person name="Takami H."/>
        </authorList>
    </citation>
    <scope>NUCLEOTIDE SEQUENCE</scope>
    <source>
        <strain evidence="3">Expedition CK06-06</strain>
    </source>
</reference>
<gene>
    <name evidence="3" type="ORF">S03H2_03608</name>
</gene>
<dbReference type="PANTHER" id="PTHR35788">
    <property type="entry name" value="EXPORTED PROTEIN-RELATED"/>
    <property type="match status" value="1"/>
</dbReference>
<protein>
    <recommendedName>
        <fullName evidence="2">G5 domain-containing protein</fullName>
    </recommendedName>
</protein>
<dbReference type="PANTHER" id="PTHR35788:SF1">
    <property type="entry name" value="EXPORTED PROTEIN"/>
    <property type="match status" value="1"/>
</dbReference>
<keyword evidence="1" id="KW-0732">Signal</keyword>
<comment type="caution">
    <text evidence="3">The sequence shown here is derived from an EMBL/GenBank/DDBJ whole genome shotgun (WGS) entry which is preliminary data.</text>
</comment>
<dbReference type="Pfam" id="PF12229">
    <property type="entry name" value="PG_binding_4"/>
    <property type="match status" value="1"/>
</dbReference>
<accession>X1FEF6</accession>
<evidence type="ECO:0000256" key="1">
    <source>
        <dbReference type="ARBA" id="ARBA00022729"/>
    </source>
</evidence>
<dbReference type="PROSITE" id="PS51109">
    <property type="entry name" value="G5"/>
    <property type="match status" value="1"/>
</dbReference>
<dbReference type="InterPro" id="IPR022029">
    <property type="entry name" value="YoaR-like_PG-bd"/>
</dbReference>
<name>X1FEF6_9ZZZZ</name>
<dbReference type="InterPro" id="IPR052913">
    <property type="entry name" value="Glycopeptide_resist_protein"/>
</dbReference>
<dbReference type="AlphaFoldDB" id="X1FEF6"/>
<evidence type="ECO:0000313" key="3">
    <source>
        <dbReference type="EMBL" id="GAH30920.1"/>
    </source>
</evidence>
<dbReference type="Pfam" id="PF04294">
    <property type="entry name" value="VanW"/>
    <property type="match status" value="1"/>
</dbReference>
<dbReference type="Gene3D" id="2.20.230.10">
    <property type="entry name" value="Resuscitation-promoting factor rpfb"/>
    <property type="match status" value="1"/>
</dbReference>
<evidence type="ECO:0000259" key="2">
    <source>
        <dbReference type="PROSITE" id="PS51109"/>
    </source>
</evidence>